<dbReference type="Proteomes" id="UP001558613">
    <property type="component" value="Unassembled WGS sequence"/>
</dbReference>
<name>A0ABR3LTZ1_9TELE</name>
<dbReference type="EMBL" id="JAYMGO010000018">
    <property type="protein sequence ID" value="KAL1256373.1"/>
    <property type="molecule type" value="Genomic_DNA"/>
</dbReference>
<comment type="caution">
    <text evidence="1">The sequence shown here is derived from an EMBL/GenBank/DDBJ whole genome shotgun (WGS) entry which is preliminary data.</text>
</comment>
<evidence type="ECO:0000313" key="2">
    <source>
        <dbReference type="Proteomes" id="UP001558613"/>
    </source>
</evidence>
<protein>
    <submittedName>
        <fullName evidence="1">Uncharacterized protein</fullName>
    </submittedName>
</protein>
<proteinExistence type="predicted"/>
<organism evidence="1 2">
    <name type="scientific">Cirrhinus molitorella</name>
    <name type="common">mud carp</name>
    <dbReference type="NCBI Taxonomy" id="172907"/>
    <lineage>
        <taxon>Eukaryota</taxon>
        <taxon>Metazoa</taxon>
        <taxon>Chordata</taxon>
        <taxon>Craniata</taxon>
        <taxon>Vertebrata</taxon>
        <taxon>Euteleostomi</taxon>
        <taxon>Actinopterygii</taxon>
        <taxon>Neopterygii</taxon>
        <taxon>Teleostei</taxon>
        <taxon>Ostariophysi</taxon>
        <taxon>Cypriniformes</taxon>
        <taxon>Cyprinidae</taxon>
        <taxon>Labeoninae</taxon>
        <taxon>Labeonini</taxon>
        <taxon>Cirrhinus</taxon>
    </lineage>
</organism>
<sequence>MAFGHIIPQLRLEEASEDSLLKNTLRPFAHLQKHSSSPGKSRNQHRQMSFWLKFVVDMVFQNQTVQPKPGRMATGWTTTILSPSVAVS</sequence>
<evidence type="ECO:0000313" key="1">
    <source>
        <dbReference type="EMBL" id="KAL1256373.1"/>
    </source>
</evidence>
<keyword evidence="2" id="KW-1185">Reference proteome</keyword>
<accession>A0ABR3LTZ1</accession>
<reference evidence="1 2" key="1">
    <citation type="submission" date="2023-09" db="EMBL/GenBank/DDBJ databases">
        <authorList>
            <person name="Wang M."/>
        </authorList>
    </citation>
    <scope>NUCLEOTIDE SEQUENCE [LARGE SCALE GENOMIC DNA]</scope>
    <source>
        <strain evidence="1">GT-2023</strain>
        <tissue evidence="1">Liver</tissue>
    </source>
</reference>
<gene>
    <name evidence="1" type="ORF">QQF64_011918</name>
</gene>